<evidence type="ECO:0000313" key="5">
    <source>
        <dbReference type="EMBL" id="ABK25252.1"/>
    </source>
</evidence>
<feature type="coiled-coil region" evidence="3">
    <location>
        <begin position="108"/>
        <end position="135"/>
    </location>
</feature>
<sequence length="228" mass="26641">MASDCLFSHSLTDSRTVYSNVPQCDRQVDCRDTASRKRPSEVDLADLQEHNDLQENVWRDVDRMMEFSSKESQTFAEQLRRKRMKSLCTQLESLLPATPAKLDRCGLFEETINYIRKLEENIHRLKKKRENLLAIQFGKTANENTEIKVAVEFYGREAIISITSQRGPRQMWKILEELESHGLDVETSQLLPGEFFVLVFFHVNFRDYISQDPAQIQTSLECRLKLTY</sequence>
<proteinExistence type="evidence at transcript level"/>
<keyword evidence="1" id="KW-0805">Transcription regulation</keyword>
<name>A9NX91_PICSI</name>
<dbReference type="InterPro" id="IPR011598">
    <property type="entry name" value="bHLH_dom"/>
</dbReference>
<evidence type="ECO:0000256" key="2">
    <source>
        <dbReference type="ARBA" id="ARBA00023163"/>
    </source>
</evidence>
<keyword evidence="2" id="KW-0804">Transcription</keyword>
<reference evidence="5" key="1">
    <citation type="journal article" date="2008" name="BMC Genomics">
        <title>A conifer genomics resource of 200,000 spruce (Picea spp.) ESTs and 6,464 high-quality, sequence-finished full-length cDNAs for Sitka spruce (Picea sitchensis).</title>
        <authorList>
            <person name="Ralph S.G."/>
            <person name="Chun H.J."/>
            <person name="Kolosova N."/>
            <person name="Cooper D."/>
            <person name="Oddy C."/>
            <person name="Ritland C.E."/>
            <person name="Kirkpatrick R."/>
            <person name="Moore R."/>
            <person name="Barber S."/>
            <person name="Holt R.A."/>
            <person name="Jones S.J."/>
            <person name="Marra M.A."/>
            <person name="Douglas C.J."/>
            <person name="Ritland K."/>
            <person name="Bohlmann J."/>
        </authorList>
    </citation>
    <scope>NUCLEOTIDE SEQUENCE</scope>
    <source>
        <tissue evidence="5">Green portion of the leader tissue</tissue>
    </source>
</reference>
<dbReference type="EMBL" id="EF085956">
    <property type="protein sequence ID" value="ABK25252.1"/>
    <property type="molecule type" value="mRNA"/>
</dbReference>
<dbReference type="Pfam" id="PF00010">
    <property type="entry name" value="HLH"/>
    <property type="match status" value="1"/>
</dbReference>
<dbReference type="Gene3D" id="4.10.280.10">
    <property type="entry name" value="Helix-loop-helix DNA-binding domain"/>
    <property type="match status" value="1"/>
</dbReference>
<protein>
    <recommendedName>
        <fullName evidence="4">BHLH domain-containing protein</fullName>
    </recommendedName>
</protein>
<dbReference type="GO" id="GO:0046983">
    <property type="term" value="F:protein dimerization activity"/>
    <property type="evidence" value="ECO:0007669"/>
    <property type="project" value="InterPro"/>
</dbReference>
<dbReference type="GO" id="GO:0009960">
    <property type="term" value="P:endosperm development"/>
    <property type="evidence" value="ECO:0007669"/>
    <property type="project" value="InterPro"/>
</dbReference>
<dbReference type="SMART" id="SM00353">
    <property type="entry name" value="HLH"/>
    <property type="match status" value="1"/>
</dbReference>
<dbReference type="AlphaFoldDB" id="A9NX91"/>
<evidence type="ECO:0000256" key="3">
    <source>
        <dbReference type="SAM" id="Coils"/>
    </source>
</evidence>
<organism evidence="5">
    <name type="scientific">Picea sitchensis</name>
    <name type="common">Sitka spruce</name>
    <name type="synonym">Pinus sitchensis</name>
    <dbReference type="NCBI Taxonomy" id="3332"/>
    <lineage>
        <taxon>Eukaryota</taxon>
        <taxon>Viridiplantae</taxon>
        <taxon>Streptophyta</taxon>
        <taxon>Embryophyta</taxon>
        <taxon>Tracheophyta</taxon>
        <taxon>Spermatophyta</taxon>
        <taxon>Pinopsida</taxon>
        <taxon>Pinidae</taxon>
        <taxon>Conifers I</taxon>
        <taxon>Pinales</taxon>
        <taxon>Pinaceae</taxon>
        <taxon>Picea</taxon>
    </lineage>
</organism>
<evidence type="ECO:0000259" key="4">
    <source>
        <dbReference type="PROSITE" id="PS50888"/>
    </source>
</evidence>
<dbReference type="GO" id="GO:0003700">
    <property type="term" value="F:DNA-binding transcription factor activity"/>
    <property type="evidence" value="ECO:0007669"/>
    <property type="project" value="InterPro"/>
</dbReference>
<feature type="domain" description="BHLH" evidence="4">
    <location>
        <begin position="68"/>
        <end position="118"/>
    </location>
</feature>
<dbReference type="PROSITE" id="PS50888">
    <property type="entry name" value="BHLH"/>
    <property type="match status" value="1"/>
</dbReference>
<dbReference type="PANTHER" id="PTHR46772">
    <property type="entry name" value="BHLH DOMAIN-CONTAINING PROTEIN"/>
    <property type="match status" value="1"/>
</dbReference>
<dbReference type="InterPro" id="IPR044278">
    <property type="entry name" value="BHLH95-like"/>
</dbReference>
<evidence type="ECO:0000256" key="1">
    <source>
        <dbReference type="ARBA" id="ARBA00023015"/>
    </source>
</evidence>
<dbReference type="InterPro" id="IPR036638">
    <property type="entry name" value="HLH_DNA-bd_sf"/>
</dbReference>
<accession>A9NX91</accession>
<dbReference type="PANTHER" id="PTHR46772:SF8">
    <property type="entry name" value="TRANSCRIPTION FACTOR BHLH95"/>
    <property type="match status" value="1"/>
</dbReference>
<dbReference type="SUPFAM" id="SSF47459">
    <property type="entry name" value="HLH, helix-loop-helix DNA-binding domain"/>
    <property type="match status" value="1"/>
</dbReference>
<keyword evidence="3" id="KW-0175">Coiled coil</keyword>